<evidence type="ECO:0000313" key="1">
    <source>
        <dbReference type="EMBL" id="CAB4037763.1"/>
    </source>
</evidence>
<evidence type="ECO:0000313" key="2">
    <source>
        <dbReference type="Proteomes" id="UP001152795"/>
    </source>
</evidence>
<dbReference type="EMBL" id="CACRXK020023441">
    <property type="protein sequence ID" value="CAB4037763.1"/>
    <property type="molecule type" value="Genomic_DNA"/>
</dbReference>
<protein>
    <submittedName>
        <fullName evidence="1">Uncharacterized protein</fullName>
    </submittedName>
</protein>
<dbReference type="PROSITE" id="PS50878">
    <property type="entry name" value="RT_POL"/>
    <property type="match status" value="1"/>
</dbReference>
<dbReference type="Pfam" id="PF00078">
    <property type="entry name" value="RVT_1"/>
    <property type="match status" value="1"/>
</dbReference>
<dbReference type="InterPro" id="IPR043502">
    <property type="entry name" value="DNA/RNA_pol_sf"/>
</dbReference>
<name>A0A7D9JYM0_PARCT</name>
<keyword evidence="2" id="KW-1185">Reference proteome</keyword>
<dbReference type="OrthoDB" id="10067563at2759"/>
<accession>A0A7D9JYM0</accession>
<feature type="non-terminal residue" evidence="1">
    <location>
        <position position="338"/>
    </location>
</feature>
<comment type="caution">
    <text evidence="1">The sequence shown here is derived from an EMBL/GenBank/DDBJ whole genome shotgun (WGS) entry which is preliminary data.</text>
</comment>
<dbReference type="PANTHER" id="PTHR33332">
    <property type="entry name" value="REVERSE TRANSCRIPTASE DOMAIN-CONTAINING PROTEIN"/>
    <property type="match status" value="1"/>
</dbReference>
<dbReference type="SUPFAM" id="SSF56672">
    <property type="entry name" value="DNA/RNA polymerases"/>
    <property type="match status" value="1"/>
</dbReference>
<proteinExistence type="predicted"/>
<dbReference type="CDD" id="cd01650">
    <property type="entry name" value="RT_nLTR_like"/>
    <property type="match status" value="1"/>
</dbReference>
<organism evidence="1 2">
    <name type="scientific">Paramuricea clavata</name>
    <name type="common">Red gorgonian</name>
    <name type="synonym">Violescent sea-whip</name>
    <dbReference type="NCBI Taxonomy" id="317549"/>
    <lineage>
        <taxon>Eukaryota</taxon>
        <taxon>Metazoa</taxon>
        <taxon>Cnidaria</taxon>
        <taxon>Anthozoa</taxon>
        <taxon>Octocorallia</taxon>
        <taxon>Malacalcyonacea</taxon>
        <taxon>Plexauridae</taxon>
        <taxon>Paramuricea</taxon>
    </lineage>
</organism>
<dbReference type="AlphaFoldDB" id="A0A7D9JYM0"/>
<sequence>MESFQVLDEKDVSTLIRKSAKKTCKSDPMPTSLIIDCLDVLLPFITKMVNVSLTTGHFPNAWKEALVSPLFQKGCEDMEYKNLRPISNLQFVSKITEKAASDQIYNHILANNVHVFPPLQSAYRKHHGTETALLKVINDIHVNMNNQQVTLLVFLDLSSAFDTVDHDILINRIQTSFGITDTALLWLKSYLSGRSIRVIIDESTSESLNIPYGVPQGSCLGPLLFTIYASKLFEVVKHHLPNAHADDTKLYLAFKPETTQCQEDAMEAMEKCIKAVRAWMVTDKLKLNKGKTEFMIIGTRQQLKKVTVDQLLVGDMRVTPVSNVKDLGVWLDSHLKFD</sequence>
<gene>
    <name evidence="1" type="ORF">PACLA_8A038074</name>
</gene>
<dbReference type="Proteomes" id="UP001152795">
    <property type="component" value="Unassembled WGS sequence"/>
</dbReference>
<dbReference type="InterPro" id="IPR000477">
    <property type="entry name" value="RT_dom"/>
</dbReference>
<reference evidence="1" key="1">
    <citation type="submission" date="2020-04" db="EMBL/GenBank/DDBJ databases">
        <authorList>
            <person name="Alioto T."/>
            <person name="Alioto T."/>
            <person name="Gomez Garrido J."/>
        </authorList>
    </citation>
    <scope>NUCLEOTIDE SEQUENCE</scope>
    <source>
        <strain evidence="1">A484AB</strain>
    </source>
</reference>